<evidence type="ECO:0000313" key="2">
    <source>
        <dbReference type="Proteomes" id="UP000238322"/>
    </source>
</evidence>
<gene>
    <name evidence="1" type="ORF">C5Y83_02230</name>
</gene>
<name>A0A2S8G588_9BACT</name>
<dbReference type="Proteomes" id="UP000238322">
    <property type="component" value="Unassembled WGS sequence"/>
</dbReference>
<reference evidence="1 2" key="1">
    <citation type="submission" date="2018-02" db="EMBL/GenBank/DDBJ databases">
        <title>Comparative genomes isolates from brazilian mangrove.</title>
        <authorList>
            <person name="Araujo J.E."/>
            <person name="Taketani R.G."/>
            <person name="Silva M.C.P."/>
            <person name="Loureco M.V."/>
            <person name="Andreote F.D."/>
        </authorList>
    </citation>
    <scope>NUCLEOTIDE SEQUENCE [LARGE SCALE GENOMIC DNA]</scope>
    <source>
        <strain evidence="1 2">Hex-1 MGV</strain>
    </source>
</reference>
<sequence>MLVMLFRIEGMHYFDGRSSWLTTKFELEVMIVLSTTGAVCGRTLVDMNTIASIQTTHTTANHTVNDHCDDCYQCCRSPRHSDEFRQKRYDWFQRTYRRLTNRV</sequence>
<evidence type="ECO:0000313" key="1">
    <source>
        <dbReference type="EMBL" id="PQO39583.1"/>
    </source>
</evidence>
<protein>
    <submittedName>
        <fullName evidence="1">Uncharacterized protein</fullName>
    </submittedName>
</protein>
<accession>A0A2S8G588</accession>
<dbReference type="AlphaFoldDB" id="A0A2S8G588"/>
<dbReference type="EMBL" id="PUHY01000004">
    <property type="protein sequence ID" value="PQO39583.1"/>
    <property type="molecule type" value="Genomic_DNA"/>
</dbReference>
<comment type="caution">
    <text evidence="1">The sequence shown here is derived from an EMBL/GenBank/DDBJ whole genome shotgun (WGS) entry which is preliminary data.</text>
</comment>
<organism evidence="1 2">
    <name type="scientific">Blastopirellula marina</name>
    <dbReference type="NCBI Taxonomy" id="124"/>
    <lineage>
        <taxon>Bacteria</taxon>
        <taxon>Pseudomonadati</taxon>
        <taxon>Planctomycetota</taxon>
        <taxon>Planctomycetia</taxon>
        <taxon>Pirellulales</taxon>
        <taxon>Pirellulaceae</taxon>
        <taxon>Blastopirellula</taxon>
    </lineage>
</organism>
<proteinExistence type="predicted"/>